<dbReference type="EMBL" id="AEWX01000029">
    <property type="protein sequence ID" value="EGC19230.1"/>
    <property type="molecule type" value="Genomic_DNA"/>
</dbReference>
<dbReference type="Proteomes" id="UP000005697">
    <property type="component" value="Unassembled WGS sequence"/>
</dbReference>
<organism evidence="1 2">
    <name type="scientific">Prevotella multiformis DSM 16608</name>
    <dbReference type="NCBI Taxonomy" id="888743"/>
    <lineage>
        <taxon>Bacteria</taxon>
        <taxon>Pseudomonadati</taxon>
        <taxon>Bacteroidota</taxon>
        <taxon>Bacteroidia</taxon>
        <taxon>Bacteroidales</taxon>
        <taxon>Prevotellaceae</taxon>
        <taxon>Prevotella</taxon>
    </lineage>
</organism>
<name>F0F956_9BACT</name>
<comment type="caution">
    <text evidence="1">The sequence shown here is derived from an EMBL/GenBank/DDBJ whole genome shotgun (WGS) entry which is preliminary data.</text>
</comment>
<proteinExistence type="predicted"/>
<protein>
    <submittedName>
        <fullName evidence="1">Uncharacterized protein</fullName>
    </submittedName>
</protein>
<accession>F0F956</accession>
<evidence type="ECO:0000313" key="2">
    <source>
        <dbReference type="Proteomes" id="UP000005697"/>
    </source>
</evidence>
<keyword evidence="2" id="KW-1185">Reference proteome</keyword>
<evidence type="ECO:0000313" key="1">
    <source>
        <dbReference type="EMBL" id="EGC19230.1"/>
    </source>
</evidence>
<gene>
    <name evidence="1" type="ORF">HMPREF9141_2123</name>
</gene>
<sequence length="109" mass="12642">MQNIDISSVNTDIQQISDLSKVLSDKSATNDRILVPFGKVCSWKDSFKVYLQGMTVPKRMVLQRRTNCKIKCRKDKWIRCLSVSLSFRLLHTIYFHIIGVCKHFYAAQS</sequence>
<dbReference type="AlphaFoldDB" id="F0F956"/>
<dbReference type="HOGENOM" id="CLU_2181512_0_0_10"/>
<reference evidence="1 2" key="1">
    <citation type="submission" date="2011-01" db="EMBL/GenBank/DDBJ databases">
        <authorList>
            <person name="Muzny D."/>
            <person name="Qin X."/>
            <person name="Deng J."/>
            <person name="Jiang H."/>
            <person name="Liu Y."/>
            <person name="Qu J."/>
            <person name="Song X.-Z."/>
            <person name="Zhang L."/>
            <person name="Thornton R."/>
            <person name="Coyle M."/>
            <person name="Francisco L."/>
            <person name="Jackson L."/>
            <person name="Javaid M."/>
            <person name="Korchina V."/>
            <person name="Kovar C."/>
            <person name="Mata R."/>
            <person name="Mathew T."/>
            <person name="Ngo R."/>
            <person name="Nguyen L."/>
            <person name="Nguyen N."/>
            <person name="Okwuonu G."/>
            <person name="Ongeri F."/>
            <person name="Pham C."/>
            <person name="Simmons D."/>
            <person name="Wilczek-Boney K."/>
            <person name="Hale W."/>
            <person name="Jakkamsetti A."/>
            <person name="Pham P."/>
            <person name="Ruth R."/>
            <person name="San Lucas F."/>
            <person name="Warren J."/>
            <person name="Zhang J."/>
            <person name="Zhao Z."/>
            <person name="Zhou C."/>
            <person name="Zhu D."/>
            <person name="Lee S."/>
            <person name="Bess C."/>
            <person name="Blankenburg K."/>
            <person name="Forbes L."/>
            <person name="Fu Q."/>
            <person name="Gubbala S."/>
            <person name="Hirani K."/>
            <person name="Jayaseelan J.C."/>
            <person name="Lara F."/>
            <person name="Munidasa M."/>
            <person name="Palculict T."/>
            <person name="Patil S."/>
            <person name="Pu L.-L."/>
            <person name="Saada N."/>
            <person name="Tang L."/>
            <person name="Weissenberger G."/>
            <person name="Zhu Y."/>
            <person name="Hemphill L."/>
            <person name="Shang Y."/>
            <person name="Youmans B."/>
            <person name="Ayvaz T."/>
            <person name="Ross M."/>
            <person name="Santibanez J."/>
            <person name="Aqrawi P."/>
            <person name="Gross S."/>
            <person name="Joshi V."/>
            <person name="Fowler G."/>
            <person name="Nazareth L."/>
            <person name="Reid J."/>
            <person name="Worley K."/>
            <person name="Petrosino J."/>
            <person name="Highlander S."/>
            <person name="Gibbs R."/>
        </authorList>
    </citation>
    <scope>NUCLEOTIDE SEQUENCE [LARGE SCALE GENOMIC DNA]</scope>
    <source>
        <strain evidence="1 2">DSM 16608</strain>
    </source>
</reference>